<feature type="transmembrane region" description="Helical" evidence="1">
    <location>
        <begin position="68"/>
        <end position="91"/>
    </location>
</feature>
<evidence type="ECO:0008006" key="3">
    <source>
        <dbReference type="Google" id="ProtNLM"/>
    </source>
</evidence>
<dbReference type="AlphaFoldDB" id="A0A094SPG7"/>
<evidence type="ECO:0000313" key="2">
    <source>
        <dbReference type="EMBL" id="KGA20528.1"/>
    </source>
</evidence>
<dbReference type="EMBL" id="JNSL01000021">
    <property type="protein sequence ID" value="KGA20528.1"/>
    <property type="molecule type" value="Genomic_DNA"/>
</dbReference>
<proteinExistence type="predicted"/>
<gene>
    <name evidence="2" type="ORF">GM51_5165</name>
</gene>
<organism evidence="2">
    <name type="scientific">freshwater metagenome</name>
    <dbReference type="NCBI Taxonomy" id="449393"/>
    <lineage>
        <taxon>unclassified sequences</taxon>
        <taxon>metagenomes</taxon>
        <taxon>ecological metagenomes</taxon>
    </lineage>
</organism>
<feature type="transmembrane region" description="Helical" evidence="1">
    <location>
        <begin position="103"/>
        <end position="124"/>
    </location>
</feature>
<keyword evidence="1" id="KW-0812">Transmembrane</keyword>
<feature type="transmembrane region" description="Helical" evidence="1">
    <location>
        <begin position="25"/>
        <end position="48"/>
    </location>
</feature>
<sequence>MGIVSAASTSGISEEKRPVPGGAPLAVWLIARIVTIVVSFLLFGYAAWSGVGNFLGVQNQSLQLGLGLTPVGWVATLTLVVLPVILFAACIVITRRMRVSHTVFTFAVGFAIVSVVTLNIVLALPQTAIYAT</sequence>
<keyword evidence="1" id="KW-1133">Transmembrane helix</keyword>
<name>A0A094SPG7_9ZZZZ</name>
<keyword evidence="1" id="KW-0472">Membrane</keyword>
<comment type="caution">
    <text evidence="2">The sequence shown here is derived from an EMBL/GenBank/DDBJ whole genome shotgun (WGS) entry which is preliminary data.</text>
</comment>
<reference evidence="2" key="1">
    <citation type="submission" date="2014-06" db="EMBL/GenBank/DDBJ databases">
        <title>Key roles for freshwater Actinobacteria revealed by deep metagenomic sequencing.</title>
        <authorList>
            <person name="Ghai R."/>
            <person name="Mizuno C.M."/>
            <person name="Picazo A."/>
            <person name="Camacho A."/>
            <person name="Rodriguez-Valera F."/>
        </authorList>
    </citation>
    <scope>NUCLEOTIDE SEQUENCE</scope>
</reference>
<accession>A0A094SPG7</accession>
<protein>
    <recommendedName>
        <fullName evidence="3">DNA translocase FtsK 4TM region domain-containing protein</fullName>
    </recommendedName>
</protein>
<evidence type="ECO:0000256" key="1">
    <source>
        <dbReference type="SAM" id="Phobius"/>
    </source>
</evidence>